<dbReference type="PRINTS" id="PR00135">
    <property type="entry name" value="LYZLACT"/>
</dbReference>
<sequence length="104" mass="11610">MKVILFLALCLYLSYFSEGRKLSRCEFVKIAQSKLNGVAGASTADWVCLVKHESDFNTAAINHNGRSRDYGLFQINSQYWCNDGKTAGATNGCNIDCRSKYIID</sequence>
<dbReference type="InterPro" id="IPR001916">
    <property type="entry name" value="Glyco_hydro_22"/>
</dbReference>
<dbReference type="SUPFAM" id="SSF53955">
    <property type="entry name" value="Lysozyme-like"/>
    <property type="match status" value="1"/>
</dbReference>
<keyword evidence="3" id="KW-0929">Antimicrobial</keyword>
<evidence type="ECO:0000256" key="4">
    <source>
        <dbReference type="ARBA" id="ARBA00022638"/>
    </source>
</evidence>
<evidence type="ECO:0000256" key="6">
    <source>
        <dbReference type="ARBA" id="ARBA00023295"/>
    </source>
</evidence>
<dbReference type="Pfam" id="PF00062">
    <property type="entry name" value="Lys"/>
    <property type="match status" value="1"/>
</dbReference>
<dbReference type="PANTHER" id="PTHR11407">
    <property type="entry name" value="LYSOZYME C"/>
    <property type="match status" value="1"/>
</dbReference>
<dbReference type="SMART" id="SM00263">
    <property type="entry name" value="LYZ1"/>
    <property type="match status" value="1"/>
</dbReference>
<evidence type="ECO:0000256" key="5">
    <source>
        <dbReference type="ARBA" id="ARBA00022801"/>
    </source>
</evidence>
<dbReference type="PROSITE" id="PS51348">
    <property type="entry name" value="GLYCOSYL_HYDROL_F22_2"/>
    <property type="match status" value="1"/>
</dbReference>
<dbReference type="PANTHER" id="PTHR11407:SF28">
    <property type="entry name" value="LYSOZYME C"/>
    <property type="match status" value="1"/>
</dbReference>
<proteinExistence type="inferred from homology"/>
<name>A0ABN9DZ23_9NEOB</name>
<gene>
    <name evidence="9" type="ORF">SPARVUS_LOCUS8769718</name>
</gene>
<evidence type="ECO:0000313" key="9">
    <source>
        <dbReference type="EMBL" id="CAI9577779.1"/>
    </source>
</evidence>
<accession>A0ABN9DZ23</accession>
<comment type="caution">
    <text evidence="9">The sequence shown here is derived from an EMBL/GenBank/DDBJ whole genome shotgun (WGS) entry which is preliminary data.</text>
</comment>
<keyword evidence="6" id="KW-0326">Glycosidase</keyword>
<organism evidence="9 10">
    <name type="scientific">Staurois parvus</name>
    <dbReference type="NCBI Taxonomy" id="386267"/>
    <lineage>
        <taxon>Eukaryota</taxon>
        <taxon>Metazoa</taxon>
        <taxon>Chordata</taxon>
        <taxon>Craniata</taxon>
        <taxon>Vertebrata</taxon>
        <taxon>Euteleostomi</taxon>
        <taxon>Amphibia</taxon>
        <taxon>Batrachia</taxon>
        <taxon>Anura</taxon>
        <taxon>Neobatrachia</taxon>
        <taxon>Ranoidea</taxon>
        <taxon>Ranidae</taxon>
        <taxon>Staurois</taxon>
    </lineage>
</organism>
<dbReference type="EMBL" id="CATNWA010014943">
    <property type="protein sequence ID" value="CAI9577779.1"/>
    <property type="molecule type" value="Genomic_DNA"/>
</dbReference>
<evidence type="ECO:0000256" key="3">
    <source>
        <dbReference type="ARBA" id="ARBA00022529"/>
    </source>
</evidence>
<keyword evidence="10" id="KW-1185">Reference proteome</keyword>
<keyword evidence="8" id="KW-0732">Signal</keyword>
<evidence type="ECO:0000256" key="8">
    <source>
        <dbReference type="SAM" id="SignalP"/>
    </source>
</evidence>
<evidence type="ECO:0000256" key="7">
    <source>
        <dbReference type="RuleBase" id="RU004440"/>
    </source>
</evidence>
<evidence type="ECO:0000313" key="10">
    <source>
        <dbReference type="Proteomes" id="UP001162483"/>
    </source>
</evidence>
<reference evidence="9" key="1">
    <citation type="submission" date="2023-05" db="EMBL/GenBank/DDBJ databases">
        <authorList>
            <person name="Stuckert A."/>
        </authorList>
    </citation>
    <scope>NUCLEOTIDE SEQUENCE</scope>
</reference>
<dbReference type="InterPro" id="IPR023346">
    <property type="entry name" value="Lysozyme-like_dom_sf"/>
</dbReference>
<dbReference type="Proteomes" id="UP001162483">
    <property type="component" value="Unassembled WGS sequence"/>
</dbReference>
<keyword evidence="5" id="KW-0378">Hydrolase</keyword>
<feature type="chain" id="PRO_5045354192" description="lysozyme" evidence="8">
    <location>
        <begin position="20"/>
        <end position="104"/>
    </location>
</feature>
<protein>
    <recommendedName>
        <fullName evidence="2">lysozyme</fullName>
        <ecNumber evidence="2">3.2.1.17</ecNumber>
    </recommendedName>
</protein>
<evidence type="ECO:0000256" key="1">
    <source>
        <dbReference type="ARBA" id="ARBA00000632"/>
    </source>
</evidence>
<comment type="similarity">
    <text evidence="7">Belongs to the glycosyl hydrolase 22 family.</text>
</comment>
<evidence type="ECO:0000256" key="2">
    <source>
        <dbReference type="ARBA" id="ARBA00012732"/>
    </source>
</evidence>
<comment type="catalytic activity">
    <reaction evidence="1">
        <text>Hydrolysis of (1-&gt;4)-beta-linkages between N-acetylmuramic acid and N-acetyl-D-glucosamine residues in a peptidoglycan and between N-acetyl-D-glucosamine residues in chitodextrins.</text>
        <dbReference type="EC" id="3.2.1.17"/>
    </reaction>
</comment>
<dbReference type="EC" id="3.2.1.17" evidence="2"/>
<dbReference type="Gene3D" id="1.10.530.10">
    <property type="match status" value="1"/>
</dbReference>
<feature type="signal peptide" evidence="8">
    <location>
        <begin position="1"/>
        <end position="19"/>
    </location>
</feature>
<keyword evidence="4" id="KW-0081">Bacteriolytic enzyme</keyword>